<evidence type="ECO:0000256" key="1">
    <source>
        <dbReference type="ARBA" id="ARBA00022692"/>
    </source>
</evidence>
<feature type="transmembrane region" description="Helical" evidence="4">
    <location>
        <begin position="342"/>
        <end position="362"/>
    </location>
</feature>
<reference evidence="6 7" key="1">
    <citation type="journal article" date="2014" name="Genome Announc.">
        <title>Draft Genome Sequence of Advenella kashmirensis Strain W13003, a Polycyclic Aromatic Hydrocarbon-Degrading Bacterium.</title>
        <authorList>
            <person name="Wang X."/>
            <person name="Jin D."/>
            <person name="Zhou L."/>
            <person name="Wu L."/>
            <person name="An W."/>
            <person name="Zhao L."/>
        </authorList>
    </citation>
    <scope>NUCLEOTIDE SEQUENCE [LARGE SCALE GENOMIC DNA]</scope>
    <source>
        <strain evidence="6 7">W13003</strain>
    </source>
</reference>
<dbReference type="PATRIC" id="fig|1424334.3.peg.3214"/>
<feature type="transmembrane region" description="Helical" evidence="4">
    <location>
        <begin position="163"/>
        <end position="185"/>
    </location>
</feature>
<protein>
    <submittedName>
        <fullName evidence="6">MFS transporter</fullName>
    </submittedName>
</protein>
<accession>V8QSB2</accession>
<gene>
    <name evidence="6" type="ORF">W822_16030</name>
</gene>
<proteinExistence type="predicted"/>
<evidence type="ECO:0000259" key="5">
    <source>
        <dbReference type="PROSITE" id="PS50850"/>
    </source>
</evidence>
<dbReference type="PROSITE" id="PS51257">
    <property type="entry name" value="PROKAR_LIPOPROTEIN"/>
    <property type="match status" value="1"/>
</dbReference>
<dbReference type="STRING" id="1424334.W822_16030"/>
<dbReference type="HOGENOM" id="CLU_001265_23_0_4"/>
<evidence type="ECO:0000256" key="2">
    <source>
        <dbReference type="ARBA" id="ARBA00022989"/>
    </source>
</evidence>
<feature type="transmembrane region" description="Helical" evidence="4">
    <location>
        <begin position="81"/>
        <end position="100"/>
    </location>
</feature>
<dbReference type="Pfam" id="PF07690">
    <property type="entry name" value="MFS_1"/>
    <property type="match status" value="1"/>
</dbReference>
<feature type="transmembrane region" description="Helical" evidence="4">
    <location>
        <begin position="251"/>
        <end position="269"/>
    </location>
</feature>
<feature type="domain" description="Major facilitator superfamily (MFS) profile" evidence="5">
    <location>
        <begin position="15"/>
        <end position="393"/>
    </location>
</feature>
<dbReference type="RefSeq" id="WP_024006151.1">
    <property type="nucleotide sequence ID" value="NZ_KI650980.1"/>
</dbReference>
<keyword evidence="2 4" id="KW-1133">Transmembrane helix</keyword>
<dbReference type="InterPro" id="IPR020846">
    <property type="entry name" value="MFS_dom"/>
</dbReference>
<dbReference type="OrthoDB" id="9815356at2"/>
<dbReference type="PANTHER" id="PTHR42910">
    <property type="entry name" value="TRANSPORTER SCO4007-RELATED"/>
    <property type="match status" value="1"/>
</dbReference>
<dbReference type="eggNOG" id="COG2814">
    <property type="taxonomic scope" value="Bacteria"/>
</dbReference>
<dbReference type="CDD" id="cd17324">
    <property type="entry name" value="MFS_NepI_like"/>
    <property type="match status" value="1"/>
</dbReference>
<feature type="transmembrane region" description="Helical" evidence="4">
    <location>
        <begin position="12"/>
        <end position="31"/>
    </location>
</feature>
<keyword evidence="7" id="KW-1185">Reference proteome</keyword>
<organism evidence="6 7">
    <name type="scientific">Advenella kashmirensis W13003</name>
    <dbReference type="NCBI Taxonomy" id="1424334"/>
    <lineage>
        <taxon>Bacteria</taxon>
        <taxon>Pseudomonadati</taxon>
        <taxon>Pseudomonadota</taxon>
        <taxon>Betaproteobacteria</taxon>
        <taxon>Burkholderiales</taxon>
        <taxon>Alcaligenaceae</taxon>
    </lineage>
</organism>
<feature type="transmembrane region" description="Helical" evidence="4">
    <location>
        <begin position="106"/>
        <end position="131"/>
    </location>
</feature>
<comment type="caution">
    <text evidence="6">The sequence shown here is derived from an EMBL/GenBank/DDBJ whole genome shotgun (WGS) entry which is preliminary data.</text>
</comment>
<evidence type="ECO:0000313" key="7">
    <source>
        <dbReference type="Proteomes" id="UP000018733"/>
    </source>
</evidence>
<dbReference type="InterPro" id="IPR036259">
    <property type="entry name" value="MFS_trans_sf"/>
</dbReference>
<sequence length="408" mass="42277">MSDKTPQPSYLSTPILLLMAIACGLCAGGNYFNQPLLHSISVGLGISETQAAMTVTVAQVSYALGLLFIVPLGDKFERRKLAVGLMTLAAIGQFISGFAVNSAMLFTGVGMAGLFSVAAQVLVPMAAILSAPSRSGRAVGMVMSGLLTGILLARSVAGLLSGIGGWSTVYLVSGVIMLAIALLLWRKLPASKNPHTAGYAYILASLFTLLREQPRLRTRALMGGLGFASVSALFSTMALLLAGPAHGLSDVAIGLVGLAGVMGALMASLGGRLADRGLGDTVTSVSVILLLVSWVLLWLGHDNLWWFIAGMLVIDMALQGIHINNQTVIFALSPQARSRLNAVYMTSYFIGGASGSTLGTVAWTYGGWAGTCVLGGILAILAGAATVTDRYVKSRMLNDKLPAAATGQ</sequence>
<dbReference type="Gene3D" id="1.20.1250.20">
    <property type="entry name" value="MFS general substrate transporter like domains"/>
    <property type="match status" value="1"/>
</dbReference>
<dbReference type="EMBL" id="AYXT01000010">
    <property type="protein sequence ID" value="ETF02223.1"/>
    <property type="molecule type" value="Genomic_DNA"/>
</dbReference>
<dbReference type="AlphaFoldDB" id="V8QSB2"/>
<dbReference type="SUPFAM" id="SSF103473">
    <property type="entry name" value="MFS general substrate transporter"/>
    <property type="match status" value="1"/>
</dbReference>
<evidence type="ECO:0000256" key="4">
    <source>
        <dbReference type="SAM" id="Phobius"/>
    </source>
</evidence>
<feature type="transmembrane region" description="Helical" evidence="4">
    <location>
        <begin position="368"/>
        <end position="387"/>
    </location>
</feature>
<feature type="transmembrane region" description="Helical" evidence="4">
    <location>
        <begin position="281"/>
        <end position="298"/>
    </location>
</feature>
<feature type="transmembrane region" description="Helical" evidence="4">
    <location>
        <begin position="304"/>
        <end position="321"/>
    </location>
</feature>
<feature type="transmembrane region" description="Helical" evidence="4">
    <location>
        <begin position="138"/>
        <end position="157"/>
    </location>
</feature>
<keyword evidence="1 4" id="KW-0812">Transmembrane</keyword>
<dbReference type="GO" id="GO:0022857">
    <property type="term" value="F:transmembrane transporter activity"/>
    <property type="evidence" value="ECO:0007669"/>
    <property type="project" value="InterPro"/>
</dbReference>
<name>V8QSB2_9BURK</name>
<keyword evidence="3 4" id="KW-0472">Membrane</keyword>
<evidence type="ECO:0000313" key="6">
    <source>
        <dbReference type="EMBL" id="ETF02223.1"/>
    </source>
</evidence>
<dbReference type="PANTHER" id="PTHR42910:SF1">
    <property type="entry name" value="MAJOR FACILITATOR SUPERFAMILY (MFS) PROFILE DOMAIN-CONTAINING PROTEIN"/>
    <property type="match status" value="1"/>
</dbReference>
<evidence type="ECO:0000256" key="3">
    <source>
        <dbReference type="ARBA" id="ARBA00023136"/>
    </source>
</evidence>
<dbReference type="InterPro" id="IPR011701">
    <property type="entry name" value="MFS"/>
</dbReference>
<feature type="transmembrane region" description="Helical" evidence="4">
    <location>
        <begin position="220"/>
        <end position="245"/>
    </location>
</feature>
<dbReference type="PROSITE" id="PS50850">
    <property type="entry name" value="MFS"/>
    <property type="match status" value="1"/>
</dbReference>
<feature type="transmembrane region" description="Helical" evidence="4">
    <location>
        <begin position="51"/>
        <end position="69"/>
    </location>
</feature>
<dbReference type="Proteomes" id="UP000018733">
    <property type="component" value="Unassembled WGS sequence"/>
</dbReference>